<evidence type="ECO:0000256" key="2">
    <source>
        <dbReference type="ARBA" id="ARBA00022840"/>
    </source>
</evidence>
<dbReference type="InterPro" id="IPR032501">
    <property type="entry name" value="Prot_ATP_ID_OB_2nd"/>
</dbReference>
<name>A0A3P1UNR9_9ACTO</name>
<evidence type="ECO:0000256" key="5">
    <source>
        <dbReference type="SAM" id="MobiDB-lite"/>
    </source>
</evidence>
<dbReference type="Gene3D" id="1.20.5.170">
    <property type="match status" value="1"/>
</dbReference>
<keyword evidence="7" id="KW-0647">Proteasome</keyword>
<evidence type="ECO:0000256" key="1">
    <source>
        <dbReference type="ARBA" id="ARBA00022741"/>
    </source>
</evidence>
<dbReference type="Pfam" id="PF00004">
    <property type="entry name" value="AAA"/>
    <property type="match status" value="1"/>
</dbReference>
<dbReference type="InterPro" id="IPR050168">
    <property type="entry name" value="AAA_ATPase_domain"/>
</dbReference>
<keyword evidence="7" id="KW-0378">Hydrolase</keyword>
<dbReference type="InterPro" id="IPR003593">
    <property type="entry name" value="AAA+_ATPase"/>
</dbReference>
<organism evidence="7 8">
    <name type="scientific">Actinomyces bowdenii</name>
    <dbReference type="NCBI Taxonomy" id="131109"/>
    <lineage>
        <taxon>Bacteria</taxon>
        <taxon>Bacillati</taxon>
        <taxon>Actinomycetota</taxon>
        <taxon>Actinomycetes</taxon>
        <taxon>Actinomycetales</taxon>
        <taxon>Actinomycetaceae</taxon>
        <taxon>Actinomyces</taxon>
    </lineage>
</organism>
<dbReference type="GO" id="GO:0019941">
    <property type="term" value="P:modification-dependent protein catabolic process"/>
    <property type="evidence" value="ECO:0007669"/>
    <property type="project" value="InterPro"/>
</dbReference>
<proteinExistence type="inferred from homology"/>
<gene>
    <name evidence="7" type="primary">arc</name>
    <name evidence="7" type="ORF">EII10_12240</name>
</gene>
<accession>A0A3P1UNR9</accession>
<dbReference type="Gene3D" id="3.40.50.300">
    <property type="entry name" value="P-loop containing nucleotide triphosphate hydrolases"/>
    <property type="match status" value="1"/>
</dbReference>
<dbReference type="PANTHER" id="PTHR23077:SF144">
    <property type="entry name" value="PROTEASOME-ASSOCIATED ATPASE"/>
    <property type="match status" value="1"/>
</dbReference>
<keyword evidence="8" id="KW-1185">Reference proteome</keyword>
<dbReference type="EC" id="3.6.4.8" evidence="7"/>
<dbReference type="Gene3D" id="2.40.50.140">
    <property type="entry name" value="Nucleic acid-binding proteins"/>
    <property type="match status" value="2"/>
</dbReference>
<dbReference type="Pfam" id="PF17758">
    <property type="entry name" value="Prot_ATP_ID_OB_N"/>
    <property type="match status" value="1"/>
</dbReference>
<dbReference type="AlphaFoldDB" id="A0A3P1UNR9"/>
<dbReference type="RefSeq" id="WP_124934765.1">
    <property type="nucleotide sequence ID" value="NZ_RQZC01000033.1"/>
</dbReference>
<dbReference type="SUPFAM" id="SSF52540">
    <property type="entry name" value="P-loop containing nucleoside triphosphate hydrolases"/>
    <property type="match status" value="1"/>
</dbReference>
<dbReference type="GO" id="GO:0016887">
    <property type="term" value="F:ATP hydrolysis activity"/>
    <property type="evidence" value="ECO:0007669"/>
    <property type="project" value="InterPro"/>
</dbReference>
<dbReference type="GO" id="GO:0000502">
    <property type="term" value="C:proteasome complex"/>
    <property type="evidence" value="ECO:0007669"/>
    <property type="project" value="UniProtKB-KW"/>
</dbReference>
<dbReference type="InterPro" id="IPR003959">
    <property type="entry name" value="ATPase_AAA_core"/>
</dbReference>
<dbReference type="OrthoDB" id="9809379at2"/>
<dbReference type="Pfam" id="PF16450">
    <property type="entry name" value="Prot_ATP_ID_OB_C"/>
    <property type="match status" value="1"/>
</dbReference>
<evidence type="ECO:0000313" key="7">
    <source>
        <dbReference type="EMBL" id="RRD23147.1"/>
    </source>
</evidence>
<dbReference type="SMART" id="SM00382">
    <property type="entry name" value="AAA"/>
    <property type="match status" value="1"/>
</dbReference>
<dbReference type="GO" id="GO:0005524">
    <property type="term" value="F:ATP binding"/>
    <property type="evidence" value="ECO:0007669"/>
    <property type="project" value="UniProtKB-KW"/>
</dbReference>
<dbReference type="InterPro" id="IPR027417">
    <property type="entry name" value="P-loop_NTPase"/>
</dbReference>
<evidence type="ECO:0000256" key="4">
    <source>
        <dbReference type="RuleBase" id="RU003651"/>
    </source>
</evidence>
<evidence type="ECO:0000256" key="3">
    <source>
        <dbReference type="ARBA" id="ARBA00023054"/>
    </source>
</evidence>
<dbReference type="InterPro" id="IPR012340">
    <property type="entry name" value="NA-bd_OB-fold"/>
</dbReference>
<dbReference type="EMBL" id="RQZC01000033">
    <property type="protein sequence ID" value="RRD23147.1"/>
    <property type="molecule type" value="Genomic_DNA"/>
</dbReference>
<feature type="domain" description="AAA+ ATPase" evidence="6">
    <location>
        <begin position="259"/>
        <end position="409"/>
    </location>
</feature>
<evidence type="ECO:0000259" key="6">
    <source>
        <dbReference type="SMART" id="SM00382"/>
    </source>
</evidence>
<comment type="similarity">
    <text evidence="4">Belongs to the AAA ATPase family.</text>
</comment>
<comment type="caution">
    <text evidence="7">The sequence shown here is derived from an EMBL/GenBank/DDBJ whole genome shotgun (WGS) entry which is preliminary data.</text>
</comment>
<protein>
    <submittedName>
        <fullName evidence="7">Proteasome ATPase</fullName>
        <ecNumber evidence="7">3.6.4.8</ecNumber>
    </submittedName>
</protein>
<evidence type="ECO:0000313" key="8">
    <source>
        <dbReference type="Proteomes" id="UP000271272"/>
    </source>
</evidence>
<dbReference type="PROSITE" id="PS00674">
    <property type="entry name" value="AAA"/>
    <property type="match status" value="1"/>
</dbReference>
<sequence length="566" mass="59790">MIDAGDRSSPAEGPRNQGRGDQGFTSHQLREARAEAVSLSAKNERLVAALTSARERIAELGAQLDEVTLPPVTLGLLTSLPTASAPRGGAGQGGDPQDRGRPREVGVNLSGRHMHLGVHPGVPQEDLQVGRVVAVNDQLLVVDTLPPPQTGETVTLDEVLGPTRVLATSASGSERVLTLASHLDAAGLKPGDTLAADLRADVVTAVVERTSVEQLVVTETPDVSWEDIGGLGPQIQEIRDALELPFSHPGLYRSYGLRPPKGLLLYGPPGCGKTLIAKAVATSLASTAQGASRSPAFLNIKGPELLSKFVGETERQIRAIFEQARKAAAEDRPVVVFFDEMEALFRTRGTGVSNDVETTIVPQVLAEIDGVEALRNVLIIGASNREDMIDPAVLRPGRLDLKIRIERPDAVGAEEILARHLTADLPLDPEELAARQGDRAATAAALRRAAVDALYARTAGTAVLEVVYVDGTIETLHLSDLVSGAMLASVVARAKTASIKDELAGGRGGLSTARVLEAVAVEARRSEEVTGANTPEGWTRVLGGRRGVVRSVRRLGPRPGGKQVRR</sequence>
<dbReference type="GO" id="GO:0010498">
    <property type="term" value="P:proteasomal protein catabolic process"/>
    <property type="evidence" value="ECO:0007669"/>
    <property type="project" value="InterPro"/>
</dbReference>
<dbReference type="InterPro" id="IPR022482">
    <property type="entry name" value="Proteasome_ATPase"/>
</dbReference>
<keyword evidence="3" id="KW-0175">Coiled coil</keyword>
<dbReference type="Proteomes" id="UP000271272">
    <property type="component" value="Unassembled WGS sequence"/>
</dbReference>
<keyword evidence="1 4" id="KW-0547">Nucleotide-binding</keyword>
<dbReference type="NCBIfam" id="TIGR03689">
    <property type="entry name" value="pup_AAA"/>
    <property type="match status" value="1"/>
</dbReference>
<dbReference type="Gene3D" id="1.10.8.60">
    <property type="match status" value="1"/>
</dbReference>
<keyword evidence="2 4" id="KW-0067">ATP-binding</keyword>
<dbReference type="InterPro" id="IPR003960">
    <property type="entry name" value="ATPase_AAA_CS"/>
</dbReference>
<reference evidence="7 8" key="1">
    <citation type="submission" date="2018-11" db="EMBL/GenBank/DDBJ databases">
        <title>Genomes From Bacteria Associated with the Canine Oral Cavity: a Test Case for Automated Genome-Based Taxonomic Assignment.</title>
        <authorList>
            <person name="Coil D.A."/>
            <person name="Jospin G."/>
            <person name="Darling A.E."/>
            <person name="Wallis C."/>
            <person name="Davis I.J."/>
            <person name="Harris S."/>
            <person name="Eisen J.A."/>
            <person name="Holcombe L.J."/>
            <person name="O'Flynn C."/>
        </authorList>
    </citation>
    <scope>NUCLEOTIDE SEQUENCE [LARGE SCALE GENOMIC DNA]</scope>
    <source>
        <strain evidence="7 8">OH5050</strain>
    </source>
</reference>
<dbReference type="FunFam" id="3.40.50.300:FF:001025">
    <property type="entry name" value="ATPase family, AAA domain-containing 2B"/>
    <property type="match status" value="1"/>
</dbReference>
<feature type="region of interest" description="Disordered" evidence="5">
    <location>
        <begin position="80"/>
        <end position="104"/>
    </location>
</feature>
<feature type="region of interest" description="Disordered" evidence="5">
    <location>
        <begin position="1"/>
        <end position="31"/>
    </location>
</feature>
<dbReference type="PANTHER" id="PTHR23077">
    <property type="entry name" value="AAA-FAMILY ATPASE"/>
    <property type="match status" value="1"/>
</dbReference>
<dbReference type="InterPro" id="IPR041626">
    <property type="entry name" value="Prot_ATP_ID_OB_N"/>
</dbReference>